<organism evidence="1 2">
    <name type="scientific">Umbra pygmaea</name>
    <name type="common">Eastern mudminnow</name>
    <dbReference type="NCBI Taxonomy" id="75934"/>
    <lineage>
        <taxon>Eukaryota</taxon>
        <taxon>Metazoa</taxon>
        <taxon>Chordata</taxon>
        <taxon>Craniata</taxon>
        <taxon>Vertebrata</taxon>
        <taxon>Euteleostomi</taxon>
        <taxon>Actinopterygii</taxon>
        <taxon>Neopterygii</taxon>
        <taxon>Teleostei</taxon>
        <taxon>Protacanthopterygii</taxon>
        <taxon>Esociformes</taxon>
        <taxon>Umbridae</taxon>
        <taxon>Umbra</taxon>
    </lineage>
</organism>
<accession>A0ABD0X213</accession>
<comment type="caution">
    <text evidence="1">The sequence shown here is derived from an EMBL/GenBank/DDBJ whole genome shotgun (WGS) entry which is preliminary data.</text>
</comment>
<evidence type="ECO:0000313" key="1">
    <source>
        <dbReference type="EMBL" id="KAL0973851.1"/>
    </source>
</evidence>
<proteinExistence type="predicted"/>
<dbReference type="EMBL" id="JAGEUA010000006">
    <property type="protein sequence ID" value="KAL0973851.1"/>
    <property type="molecule type" value="Genomic_DNA"/>
</dbReference>
<name>A0ABD0X213_UMBPY</name>
<keyword evidence="2" id="KW-1185">Reference proteome</keyword>
<gene>
    <name evidence="1" type="ORF">UPYG_G00212040</name>
</gene>
<sequence length="105" mass="12203">MDSYMNQCRTFGIPLWVAPLLLSASRHKCDRARRKKAYRLIQRTLYHHGVGCQKGFGYRPTYVYPTELKKLMRTVFPDDVCDYSDPCHGQVVKLTKEDFEGIQAS</sequence>
<dbReference type="AlphaFoldDB" id="A0ABD0X213"/>
<reference evidence="1 2" key="1">
    <citation type="submission" date="2024-06" db="EMBL/GenBank/DDBJ databases">
        <authorList>
            <person name="Pan Q."/>
            <person name="Wen M."/>
            <person name="Jouanno E."/>
            <person name="Zahm M."/>
            <person name="Klopp C."/>
            <person name="Cabau C."/>
            <person name="Louis A."/>
            <person name="Berthelot C."/>
            <person name="Parey E."/>
            <person name="Roest Crollius H."/>
            <person name="Montfort J."/>
            <person name="Robinson-Rechavi M."/>
            <person name="Bouchez O."/>
            <person name="Lampietro C."/>
            <person name="Lopez Roques C."/>
            <person name="Donnadieu C."/>
            <person name="Postlethwait J."/>
            <person name="Bobe J."/>
            <person name="Verreycken H."/>
            <person name="Guiguen Y."/>
        </authorList>
    </citation>
    <scope>NUCLEOTIDE SEQUENCE [LARGE SCALE GENOMIC DNA]</scope>
    <source>
        <strain evidence="1">Up_M1</strain>
        <tissue evidence="1">Testis</tissue>
    </source>
</reference>
<protein>
    <submittedName>
        <fullName evidence="1">Uncharacterized protein</fullName>
    </submittedName>
</protein>
<evidence type="ECO:0000313" key="2">
    <source>
        <dbReference type="Proteomes" id="UP001557470"/>
    </source>
</evidence>
<dbReference type="Proteomes" id="UP001557470">
    <property type="component" value="Unassembled WGS sequence"/>
</dbReference>